<dbReference type="Gene3D" id="1.10.287.950">
    <property type="entry name" value="Methyl-accepting chemotaxis protein"/>
    <property type="match status" value="1"/>
</dbReference>
<feature type="domain" description="Methyl-accepting transducer" evidence="6">
    <location>
        <begin position="364"/>
        <end position="600"/>
    </location>
</feature>
<gene>
    <name evidence="8" type="ORF">I603_1663</name>
</gene>
<dbReference type="Pfam" id="PF00672">
    <property type="entry name" value="HAMP"/>
    <property type="match status" value="1"/>
</dbReference>
<dbReference type="InterPro" id="IPR003660">
    <property type="entry name" value="HAMP_dom"/>
</dbReference>
<comment type="caution">
    <text evidence="8">The sequence shown here is derived from an EMBL/GenBank/DDBJ whole genome shotgun (WGS) entry which is preliminary data.</text>
</comment>
<dbReference type="GO" id="GO:0007165">
    <property type="term" value="P:signal transduction"/>
    <property type="evidence" value="ECO:0007669"/>
    <property type="project" value="UniProtKB-KW"/>
</dbReference>
<evidence type="ECO:0000313" key="8">
    <source>
        <dbReference type="EMBL" id="OBV11255.1"/>
    </source>
</evidence>
<dbReference type="STRING" id="1300349.I603_1663"/>
<evidence type="ECO:0000259" key="7">
    <source>
        <dbReference type="PROSITE" id="PS50885"/>
    </source>
</evidence>
<feature type="transmembrane region" description="Helical" evidence="5">
    <location>
        <begin position="64"/>
        <end position="84"/>
    </location>
</feature>
<evidence type="ECO:0000256" key="1">
    <source>
        <dbReference type="ARBA" id="ARBA00023224"/>
    </source>
</evidence>
<evidence type="ECO:0000313" key="9">
    <source>
        <dbReference type="Proteomes" id="UP000092484"/>
    </source>
</evidence>
<dbReference type="PROSITE" id="PS50111">
    <property type="entry name" value="CHEMOTAXIS_TRANSDUC_2"/>
    <property type="match status" value="1"/>
</dbReference>
<reference evidence="8 9" key="1">
    <citation type="submission" date="2016-06" db="EMBL/GenBank/DDBJ databases">
        <title>Genome sequence of Porphyrobacter dokdonensis DSW-74.</title>
        <authorList>
            <person name="Kim J.F."/>
            <person name="Song J.Y."/>
        </authorList>
    </citation>
    <scope>NUCLEOTIDE SEQUENCE [LARGE SCALE GENOMIC DNA]</scope>
    <source>
        <strain evidence="8 9">DSW-74</strain>
    </source>
</reference>
<sequence>MNMMTVQERREEQAVPEFVRDLRSEFESEDSNTGAVIGNAPAQSSFLERFAWFRDLSLANKINAIFGTFFAVGFVMSLVLGLGLGELWNRYNATARVQEAVVAAGELQSAAGELRYHSVRALYDRSSSLRESQRASEAAVMTQVSALDAMMNEHVSDMAPRAEALRARIDALRTEFDRAQEAVRSGDRANAVVTAVAAEGDRVLEEARSLTMDLTARAERQETSGIAYFFNMILILAVLATIGGVVLLLGLAYLSRDFSRKIVEIASGMNQLSSGDRHFTIEGGDRKDEVGQMVRALELFKRANKWMEDRARERSERVEQELQMQQERERERLEAEAKKAALLDEVARQFERTVGDVVNGVAAASSQLHTTATRMASSAEEASRRTGEVAASMEEANAGATAAAAASDEFALSISEISRQAASSSELARLATEATGEADETISALAASAEEVGQIVELIQTIAQRTNLLALNASIEAARGGEAGRGFAVVASEVKELAMQTSRATEKVADQIRAMQSTTGASVKALRSIAGQVKELEATAVSIATAVDQQSVAGRDLAQSIDLAARGTEKVSGHIEDVRQLSLSTGAAASQVLSSANELEAQAAHLSDQVRGFLGRVRAG</sequence>
<proteinExistence type="inferred from homology"/>
<dbReference type="PANTHER" id="PTHR32089">
    <property type="entry name" value="METHYL-ACCEPTING CHEMOTAXIS PROTEIN MCPB"/>
    <property type="match status" value="1"/>
</dbReference>
<dbReference type="PATRIC" id="fig|1300349.4.peg.1658"/>
<evidence type="ECO:0000256" key="4">
    <source>
        <dbReference type="SAM" id="Coils"/>
    </source>
</evidence>
<keyword evidence="5" id="KW-0812">Transmembrane</keyword>
<keyword evidence="4" id="KW-0175">Coiled coil</keyword>
<evidence type="ECO:0000256" key="3">
    <source>
        <dbReference type="PROSITE-ProRule" id="PRU00284"/>
    </source>
</evidence>
<keyword evidence="9" id="KW-1185">Reference proteome</keyword>
<dbReference type="PRINTS" id="PR00260">
    <property type="entry name" value="CHEMTRNSDUCR"/>
</dbReference>
<protein>
    <submittedName>
        <fullName evidence="8">Methyl-accepting chemotaxis receptor/sensory transducer</fullName>
    </submittedName>
</protein>
<keyword evidence="5" id="KW-0472">Membrane</keyword>
<dbReference type="SUPFAM" id="SSF58104">
    <property type="entry name" value="Methyl-accepting chemotaxis protein (MCP) signaling domain"/>
    <property type="match status" value="1"/>
</dbReference>
<dbReference type="Proteomes" id="UP000092484">
    <property type="component" value="Unassembled WGS sequence"/>
</dbReference>
<feature type="transmembrane region" description="Helical" evidence="5">
    <location>
        <begin position="226"/>
        <end position="254"/>
    </location>
</feature>
<dbReference type="GO" id="GO:0004888">
    <property type="term" value="F:transmembrane signaling receptor activity"/>
    <property type="evidence" value="ECO:0007669"/>
    <property type="project" value="InterPro"/>
</dbReference>
<keyword evidence="5" id="KW-1133">Transmembrane helix</keyword>
<keyword evidence="1 3" id="KW-0807">Transducer</keyword>
<dbReference type="GO" id="GO:0006935">
    <property type="term" value="P:chemotaxis"/>
    <property type="evidence" value="ECO:0007669"/>
    <property type="project" value="InterPro"/>
</dbReference>
<evidence type="ECO:0000256" key="5">
    <source>
        <dbReference type="SAM" id="Phobius"/>
    </source>
</evidence>
<dbReference type="PROSITE" id="PS50885">
    <property type="entry name" value="HAMP"/>
    <property type="match status" value="1"/>
</dbReference>
<dbReference type="GO" id="GO:0016020">
    <property type="term" value="C:membrane"/>
    <property type="evidence" value="ECO:0007669"/>
    <property type="project" value="InterPro"/>
</dbReference>
<evidence type="ECO:0000259" key="6">
    <source>
        <dbReference type="PROSITE" id="PS50111"/>
    </source>
</evidence>
<name>A0A1A7BJ82_9SPHN</name>
<feature type="coiled-coil region" evidence="4">
    <location>
        <begin position="308"/>
        <end position="345"/>
    </location>
</feature>
<dbReference type="Pfam" id="PF00015">
    <property type="entry name" value="MCPsignal"/>
    <property type="match status" value="1"/>
</dbReference>
<dbReference type="SMART" id="SM00283">
    <property type="entry name" value="MA"/>
    <property type="match status" value="1"/>
</dbReference>
<accession>A0A1A7BJ82</accession>
<keyword evidence="8" id="KW-0675">Receptor</keyword>
<feature type="domain" description="HAMP" evidence="7">
    <location>
        <begin position="256"/>
        <end position="309"/>
    </location>
</feature>
<dbReference type="AlphaFoldDB" id="A0A1A7BJ82"/>
<dbReference type="PANTHER" id="PTHR32089:SF112">
    <property type="entry name" value="LYSOZYME-LIKE PROTEIN-RELATED"/>
    <property type="match status" value="1"/>
</dbReference>
<dbReference type="InterPro" id="IPR004089">
    <property type="entry name" value="MCPsignal_dom"/>
</dbReference>
<dbReference type="InterPro" id="IPR004090">
    <property type="entry name" value="Chemotax_Me-accpt_rcpt"/>
</dbReference>
<dbReference type="Gene3D" id="6.10.340.10">
    <property type="match status" value="1"/>
</dbReference>
<dbReference type="RefSeq" id="WP_068863913.1">
    <property type="nucleotide sequence ID" value="NZ_LZYB01000003.1"/>
</dbReference>
<organism evidence="8 9">
    <name type="scientific">Erythrobacter dokdonensis DSW-74</name>
    <dbReference type="NCBI Taxonomy" id="1300349"/>
    <lineage>
        <taxon>Bacteria</taxon>
        <taxon>Pseudomonadati</taxon>
        <taxon>Pseudomonadota</taxon>
        <taxon>Alphaproteobacteria</taxon>
        <taxon>Sphingomonadales</taxon>
        <taxon>Erythrobacteraceae</taxon>
        <taxon>Erythrobacter/Porphyrobacter group</taxon>
        <taxon>Erythrobacter</taxon>
    </lineage>
</organism>
<dbReference type="EMBL" id="LZYB01000003">
    <property type="protein sequence ID" value="OBV11255.1"/>
    <property type="molecule type" value="Genomic_DNA"/>
</dbReference>
<evidence type="ECO:0000256" key="2">
    <source>
        <dbReference type="ARBA" id="ARBA00029447"/>
    </source>
</evidence>
<comment type="similarity">
    <text evidence="2">Belongs to the methyl-accepting chemotaxis (MCP) protein family.</text>
</comment>